<dbReference type="Gene3D" id="3.40.50.720">
    <property type="entry name" value="NAD(P)-binding Rossmann-like Domain"/>
    <property type="match status" value="1"/>
</dbReference>
<gene>
    <name evidence="3" type="ORF">METZ01_LOCUS70636</name>
</gene>
<evidence type="ECO:0000259" key="1">
    <source>
        <dbReference type="Pfam" id="PF02625"/>
    </source>
</evidence>
<protein>
    <recommendedName>
        <fullName evidence="4">Xanthine dehydrogenase accessory protein XdhC</fullName>
    </recommendedName>
</protein>
<evidence type="ECO:0000259" key="2">
    <source>
        <dbReference type="Pfam" id="PF13478"/>
    </source>
</evidence>
<dbReference type="InterPro" id="IPR003777">
    <property type="entry name" value="XdhC_CoxI"/>
</dbReference>
<evidence type="ECO:0008006" key="4">
    <source>
        <dbReference type="Google" id="ProtNLM"/>
    </source>
</evidence>
<dbReference type="PANTHER" id="PTHR30388:SF6">
    <property type="entry name" value="XANTHINE DEHYDROGENASE SUBUNIT A-RELATED"/>
    <property type="match status" value="1"/>
</dbReference>
<dbReference type="PANTHER" id="PTHR30388">
    <property type="entry name" value="ALDEHYDE OXIDOREDUCTASE MOLYBDENUM COFACTOR ASSEMBLY PROTEIN"/>
    <property type="match status" value="1"/>
</dbReference>
<evidence type="ECO:0000313" key="3">
    <source>
        <dbReference type="EMBL" id="SVA17782.1"/>
    </source>
</evidence>
<dbReference type="InterPro" id="IPR014308">
    <property type="entry name" value="Xanthine_DH_XdhC"/>
</dbReference>
<accession>A0A381TNX1</accession>
<feature type="domain" description="XdhC Rossmann" evidence="2">
    <location>
        <begin position="207"/>
        <end position="347"/>
    </location>
</feature>
<sequence length="363" mass="40249">MNNWLQPLKKVLKLKTHFVMLTVVETKGSTPCSAGDKVIYAGKQSTYGSIGGGNLEYQALGHAQDLLSQTEVNTHLQKYPLGATLGQCCGGYVRVMFESFTNQNANLKNANLWVKSMSDLIEKKKDFVVATIISSETEKQPNGKKIIHISNDSETSKAKDLNRKILDGAEKLLGSNETTSIVEISNTKGEAVGVCYEKLAFSEVQAVAVFGAGHIAQALIPILINLPITIYWIDDRPLQFEEYSGDTSQINIICDNFSDVVDELPKDSYCLVITYSHQSDFEICEKVISHDSFSYLGMIGSKTKGNKFRERLRQKGWPNEKVDELICPIGAKQKFFKSPSAIAVSIAMDLLNFLEKRKQMASL</sequence>
<dbReference type="Pfam" id="PF13478">
    <property type="entry name" value="XdhC_C"/>
    <property type="match status" value="1"/>
</dbReference>
<dbReference type="EMBL" id="UINC01004915">
    <property type="protein sequence ID" value="SVA17782.1"/>
    <property type="molecule type" value="Genomic_DNA"/>
</dbReference>
<dbReference type="Pfam" id="PF02625">
    <property type="entry name" value="XdhC_CoxI"/>
    <property type="match status" value="1"/>
</dbReference>
<organism evidence="3">
    <name type="scientific">marine metagenome</name>
    <dbReference type="NCBI Taxonomy" id="408172"/>
    <lineage>
        <taxon>unclassified sequences</taxon>
        <taxon>metagenomes</taxon>
        <taxon>ecological metagenomes</taxon>
    </lineage>
</organism>
<feature type="domain" description="XdhC- CoxI" evidence="1">
    <location>
        <begin position="16"/>
        <end position="71"/>
    </location>
</feature>
<dbReference type="InterPro" id="IPR027051">
    <property type="entry name" value="XdhC_Rossmann_dom"/>
</dbReference>
<dbReference type="AlphaFoldDB" id="A0A381TNX1"/>
<dbReference type="NCBIfam" id="TIGR02964">
    <property type="entry name" value="xanthine_xdhC"/>
    <property type="match status" value="1"/>
</dbReference>
<reference evidence="3" key="1">
    <citation type="submission" date="2018-05" db="EMBL/GenBank/DDBJ databases">
        <authorList>
            <person name="Lanie J.A."/>
            <person name="Ng W.-L."/>
            <person name="Kazmierczak K.M."/>
            <person name="Andrzejewski T.M."/>
            <person name="Davidsen T.M."/>
            <person name="Wayne K.J."/>
            <person name="Tettelin H."/>
            <person name="Glass J.I."/>
            <person name="Rusch D."/>
            <person name="Podicherti R."/>
            <person name="Tsui H.-C.T."/>
            <person name="Winkler M.E."/>
        </authorList>
    </citation>
    <scope>NUCLEOTIDE SEQUENCE</scope>
</reference>
<dbReference type="InterPro" id="IPR052698">
    <property type="entry name" value="MoCofactor_Util/Proc"/>
</dbReference>
<proteinExistence type="predicted"/>
<name>A0A381TNX1_9ZZZZ</name>